<evidence type="ECO:0000259" key="5">
    <source>
        <dbReference type="PROSITE" id="PS50975"/>
    </source>
</evidence>
<accession>G8LHX2</accession>
<dbReference type="PROSITE" id="PS50975">
    <property type="entry name" value="ATP_GRASP"/>
    <property type="match status" value="1"/>
</dbReference>
<evidence type="ECO:0000313" key="7">
    <source>
        <dbReference type="Proteomes" id="UP000007838"/>
    </source>
</evidence>
<evidence type="ECO:0000313" key="6">
    <source>
        <dbReference type="EMBL" id="AEW74296.1"/>
    </source>
</evidence>
<protein>
    <recommendedName>
        <fullName evidence="5">ATP-grasp domain-containing protein</fullName>
    </recommendedName>
</protein>
<keyword evidence="1" id="KW-0436">Ligase</keyword>
<dbReference type="HOGENOM" id="CLU_052967_0_0_6"/>
<dbReference type="InterPro" id="IPR011761">
    <property type="entry name" value="ATP-grasp"/>
</dbReference>
<evidence type="ECO:0000256" key="3">
    <source>
        <dbReference type="ARBA" id="ARBA00022840"/>
    </source>
</evidence>
<dbReference type="Gene3D" id="3.30.470.20">
    <property type="entry name" value="ATP-grasp fold, B domain"/>
    <property type="match status" value="1"/>
</dbReference>
<dbReference type="SUPFAM" id="SSF56059">
    <property type="entry name" value="Glutathione synthetase ATP-binding domain-like"/>
    <property type="match status" value="1"/>
</dbReference>
<gene>
    <name evidence="6" type="ORF">EcWSU1_02865</name>
</gene>
<dbReference type="AlphaFoldDB" id="G8LHX2"/>
<dbReference type="GO" id="GO:0016874">
    <property type="term" value="F:ligase activity"/>
    <property type="evidence" value="ECO:0007669"/>
    <property type="project" value="UniProtKB-KW"/>
</dbReference>
<dbReference type="GO" id="GO:0005524">
    <property type="term" value="F:ATP binding"/>
    <property type="evidence" value="ECO:0007669"/>
    <property type="project" value="UniProtKB-UniRule"/>
</dbReference>
<dbReference type="InterPro" id="IPR052032">
    <property type="entry name" value="ATP-dep_AA_Ligase"/>
</dbReference>
<dbReference type="GO" id="GO:0046872">
    <property type="term" value="F:metal ion binding"/>
    <property type="evidence" value="ECO:0007669"/>
    <property type="project" value="InterPro"/>
</dbReference>
<dbReference type="PANTHER" id="PTHR43585">
    <property type="entry name" value="FUMIPYRROLE BIOSYNTHESIS PROTEIN C"/>
    <property type="match status" value="1"/>
</dbReference>
<dbReference type="eggNOG" id="COG2232">
    <property type="taxonomic scope" value="Bacteria"/>
</dbReference>
<dbReference type="RefSeq" id="WP_014170716.1">
    <property type="nucleotide sequence ID" value="NC_016514.1"/>
</dbReference>
<proteinExistence type="predicted"/>
<evidence type="ECO:0000256" key="2">
    <source>
        <dbReference type="ARBA" id="ARBA00022741"/>
    </source>
</evidence>
<reference evidence="6 7" key="1">
    <citation type="journal article" date="2011" name="Stand. Genomic Sci.">
        <title>Complete genome of the onion pathogen Enterobacter cloacae EcWSU1.</title>
        <authorList>
            <person name="Humann J.L."/>
            <person name="Wildung M."/>
            <person name="Cheng C.H."/>
            <person name="Lee T."/>
            <person name="Stewart J.E."/>
            <person name="Drew J.C."/>
            <person name="Triplett E.W."/>
            <person name="Main D."/>
            <person name="Schroeder B.K."/>
        </authorList>
    </citation>
    <scope>NUCLEOTIDE SEQUENCE [LARGE SCALE GENOMIC DNA]</scope>
    <source>
        <strain evidence="6 7">EcWSU1</strain>
    </source>
</reference>
<dbReference type="PANTHER" id="PTHR43585:SF2">
    <property type="entry name" value="ATP-GRASP ENZYME FSQD"/>
    <property type="match status" value="1"/>
</dbReference>
<keyword evidence="2 4" id="KW-0547">Nucleotide-binding</keyword>
<dbReference type="Gene3D" id="3.40.50.20">
    <property type="match status" value="1"/>
</dbReference>
<evidence type="ECO:0000256" key="4">
    <source>
        <dbReference type="PROSITE-ProRule" id="PRU00409"/>
    </source>
</evidence>
<keyword evidence="3 4" id="KW-0067">ATP-binding</keyword>
<dbReference type="KEGG" id="eec:EcWSU1_02865"/>
<dbReference type="EMBL" id="CP002886">
    <property type="protein sequence ID" value="AEW74296.1"/>
    <property type="molecule type" value="Genomic_DNA"/>
</dbReference>
<dbReference type="Proteomes" id="UP000007838">
    <property type="component" value="Chromosome"/>
</dbReference>
<feature type="domain" description="ATP-grasp" evidence="5">
    <location>
        <begin position="113"/>
        <end position="285"/>
    </location>
</feature>
<evidence type="ECO:0000256" key="1">
    <source>
        <dbReference type="ARBA" id="ARBA00022598"/>
    </source>
</evidence>
<name>G8LHX2_9ENTR</name>
<dbReference type="Pfam" id="PF15632">
    <property type="entry name" value="ATPgrasp_Ter"/>
    <property type="match status" value="1"/>
</dbReference>
<organism evidence="6 7">
    <name type="scientific">Enterobacter ludwigii</name>
    <dbReference type="NCBI Taxonomy" id="299767"/>
    <lineage>
        <taxon>Bacteria</taxon>
        <taxon>Pseudomonadati</taxon>
        <taxon>Pseudomonadota</taxon>
        <taxon>Gammaproteobacteria</taxon>
        <taxon>Enterobacterales</taxon>
        <taxon>Enterobacteriaceae</taxon>
        <taxon>Enterobacter</taxon>
        <taxon>Enterobacter cloacae complex</taxon>
    </lineage>
</organism>
<sequence>MMKLNILVFPCGSENAGEIAHSLRYSLHVNRLIGASSVEDHGRFHFQDYISDVPFIHSPDYEDYFVDLIATYNIDVVFATHDSVVEKLAKLAHKHGFHLVNGDLRTTHIARYKSLTYRLFANMPWVPEIWGIDEQPTRWPVVVKPDCGQGGNGVAIAENPSQLAKHVEDIELPVVVEYLPGKELTVDCFTDRNGKIVWVSPRTRERVRAGIAMRSCLLPPNEEITNIAEHINRNLTLRGPWFFQLKEDIAQKWKLLEISCRIAGTMVAQRAHGINLPLMTLHDFMGRDVVPLPEPHVKLIDRSIKTRAHTELYWQRVYVDMDDTLIINGLANPSLLAFIYQCRMKGNTIHLITRHDADPVKTLDNAAISPYLFDEIIHVKSSEKKSQYITGPAVFIDNYFPERVDVAQYKDVLVMDVDAVEFYIE</sequence>